<dbReference type="Proteomes" id="UP000246722">
    <property type="component" value="Unassembled WGS sequence"/>
</dbReference>
<dbReference type="PANTHER" id="PTHR43114">
    <property type="entry name" value="ADENINE DEAMINASE"/>
    <property type="match status" value="1"/>
</dbReference>
<evidence type="ECO:0000256" key="5">
    <source>
        <dbReference type="ARBA" id="ARBA00022833"/>
    </source>
</evidence>
<evidence type="ECO:0000313" key="7">
    <source>
        <dbReference type="EMBL" id="PXA73331.1"/>
    </source>
</evidence>
<evidence type="ECO:0000256" key="4">
    <source>
        <dbReference type="ARBA" id="ARBA00022801"/>
    </source>
</evidence>
<keyword evidence="4" id="KW-0378">Hydrolase</keyword>
<comment type="similarity">
    <text evidence="2">Belongs to the metallo-dependent hydrolases superfamily. Adenosine and AMP deaminases family.</text>
</comment>
<protein>
    <submittedName>
        <fullName evidence="7">Adenosine deaminase</fullName>
    </submittedName>
</protein>
<dbReference type="InterPro" id="IPR006330">
    <property type="entry name" value="Ado/ade_deaminase"/>
</dbReference>
<dbReference type="InterPro" id="IPR006650">
    <property type="entry name" value="A/AMP_deam_AS"/>
</dbReference>
<reference evidence="7 8" key="1">
    <citation type="submission" date="2018-05" db="EMBL/GenBank/DDBJ databases">
        <title>Genetic diversity of glacier-inhabiting Cryobacterium bacteria in China and description of Cryobacterium mengkeensis sp. nov. and Arthrobacter glacialis sp. nov.</title>
        <authorList>
            <person name="Liu Q."/>
            <person name="Xin Y.-H."/>
        </authorList>
    </citation>
    <scope>NUCLEOTIDE SEQUENCE [LARGE SCALE GENOMIC DNA]</scope>
    <source>
        <strain evidence="7 8">SK-1</strain>
    </source>
</reference>
<dbReference type="AlphaFoldDB" id="A0A318A5K2"/>
<name>A0A318A5K2_9MICO</name>
<dbReference type="SUPFAM" id="SSF51556">
    <property type="entry name" value="Metallo-dependent hydrolases"/>
    <property type="match status" value="1"/>
</dbReference>
<dbReference type="Pfam" id="PF00962">
    <property type="entry name" value="A_deaminase"/>
    <property type="match status" value="1"/>
</dbReference>
<feature type="domain" description="Adenosine deaminase" evidence="6">
    <location>
        <begin position="8"/>
        <end position="319"/>
    </location>
</feature>
<dbReference type="GO" id="GO:0019239">
    <property type="term" value="F:deaminase activity"/>
    <property type="evidence" value="ECO:0007669"/>
    <property type="project" value="InterPro"/>
</dbReference>
<evidence type="ECO:0000256" key="2">
    <source>
        <dbReference type="ARBA" id="ARBA00006676"/>
    </source>
</evidence>
<dbReference type="PANTHER" id="PTHR43114:SF6">
    <property type="entry name" value="ADENINE DEAMINASE"/>
    <property type="match status" value="1"/>
</dbReference>
<keyword evidence="5" id="KW-0862">Zinc</keyword>
<dbReference type="Gene3D" id="3.20.20.140">
    <property type="entry name" value="Metal-dependent hydrolases"/>
    <property type="match status" value="1"/>
</dbReference>
<organism evidence="7 8">
    <name type="scientific">Cryobacterium arcticum</name>
    <dbReference type="NCBI Taxonomy" id="670052"/>
    <lineage>
        <taxon>Bacteria</taxon>
        <taxon>Bacillati</taxon>
        <taxon>Actinomycetota</taxon>
        <taxon>Actinomycetes</taxon>
        <taxon>Micrococcales</taxon>
        <taxon>Microbacteriaceae</taxon>
        <taxon>Cryobacterium</taxon>
    </lineage>
</organism>
<gene>
    <name evidence="7" type="primary">add</name>
    <name evidence="7" type="ORF">CTB96_00505</name>
</gene>
<dbReference type="GO" id="GO:0009168">
    <property type="term" value="P:purine ribonucleoside monophosphate biosynthetic process"/>
    <property type="evidence" value="ECO:0007669"/>
    <property type="project" value="InterPro"/>
</dbReference>
<evidence type="ECO:0000256" key="1">
    <source>
        <dbReference type="ARBA" id="ARBA00001947"/>
    </source>
</evidence>
<dbReference type="InterPro" id="IPR001365">
    <property type="entry name" value="A_deaminase_dom"/>
</dbReference>
<proteinExistence type="inferred from homology"/>
<dbReference type="NCBIfam" id="TIGR01430">
    <property type="entry name" value="aden_deam"/>
    <property type="match status" value="1"/>
</dbReference>
<dbReference type="GO" id="GO:0016814">
    <property type="term" value="F:hydrolase activity, acting on carbon-nitrogen (but not peptide) bonds, in cyclic amidines"/>
    <property type="evidence" value="ECO:0007669"/>
    <property type="project" value="UniProtKB-ARBA"/>
</dbReference>
<evidence type="ECO:0000256" key="3">
    <source>
        <dbReference type="ARBA" id="ARBA00022723"/>
    </source>
</evidence>
<dbReference type="PROSITE" id="PS00485">
    <property type="entry name" value="A_DEAMINASE"/>
    <property type="match status" value="1"/>
</dbReference>
<comment type="caution">
    <text evidence="7">The sequence shown here is derived from an EMBL/GenBank/DDBJ whole genome shotgun (WGS) entry which is preliminary data.</text>
</comment>
<comment type="cofactor">
    <cofactor evidence="1">
        <name>Zn(2+)</name>
        <dbReference type="ChEBI" id="CHEBI:29105"/>
    </cofactor>
</comment>
<keyword evidence="3" id="KW-0479">Metal-binding</keyword>
<evidence type="ECO:0000259" key="6">
    <source>
        <dbReference type="Pfam" id="PF00962"/>
    </source>
</evidence>
<evidence type="ECO:0000313" key="8">
    <source>
        <dbReference type="Proteomes" id="UP000246722"/>
    </source>
</evidence>
<accession>A0A318A5K2</accession>
<sequence>MRDLSALPKAHLHIHLEATVRPTTLADLARQAGLPVPQTDGFVEFTMFNRRYLGLVPVMQGTHPILRVIDEAVEDAAAVGVVYAEFGISPAFYVESFGTLEAAVEAMATAASAAAAAHGIEVGLMMTVDRTGSIEAANETARVAVAFASRGVVSLGMAGDERNNPGVKYEEAFAIAKAGGLLSTPHAGELVGPDSVRGAVTVLKADRIQHGVRVIEDPALMKEVAELGICLDVCPTSNLMLAVVPSLAEHPLKALLEAGVRCSINADDPIFFGPGILNEYVLSRLQLGLTDEQLADCAWSSIECSGASAALKASSRLEIDAWLARTS</sequence>
<dbReference type="EMBL" id="QHLY01000003">
    <property type="protein sequence ID" value="PXA73331.1"/>
    <property type="molecule type" value="Genomic_DNA"/>
</dbReference>
<keyword evidence="8" id="KW-1185">Reference proteome</keyword>
<dbReference type="OrthoDB" id="105475at2"/>
<dbReference type="InterPro" id="IPR032466">
    <property type="entry name" value="Metal_Hydrolase"/>
</dbReference>
<dbReference type="GO" id="GO:0046872">
    <property type="term" value="F:metal ion binding"/>
    <property type="evidence" value="ECO:0007669"/>
    <property type="project" value="UniProtKB-KW"/>
</dbReference>